<dbReference type="SMART" id="SM00327">
    <property type="entry name" value="VWA"/>
    <property type="match status" value="1"/>
</dbReference>
<dbReference type="PRINTS" id="PR00453">
    <property type="entry name" value="VWFADOMAIN"/>
</dbReference>
<feature type="signal peptide" evidence="1">
    <location>
        <begin position="1"/>
        <end position="16"/>
    </location>
</feature>
<comment type="caution">
    <text evidence="3">The sequence shown here is derived from an EMBL/GenBank/DDBJ whole genome shotgun (WGS) entry which is preliminary data.</text>
</comment>
<sequence>MKRVLVFLLLFQAVSTFSRMKKCFGTGDVAFAIDGSESVGEIIFEVVKNFTIDTIDNMIIGPDNFNIAAMVFSSSLTLEDQFDFHEYQEKQHLKELIGNLYYIREGTRTDLAIKRMQEMLDSAPRKTVPKIMVLITDGKSASPVKTIAEAKLSKSKLTDIIVVGVNIDSSDISAIYELHAVVSDPDMILWLSFDHLRFHSPEQLLDSICQNASSSIITLLSFLALFFTRLFCKRCF</sequence>
<feature type="chain" id="PRO_5042147184" description="VWFA domain-containing protein" evidence="1">
    <location>
        <begin position="17"/>
        <end position="236"/>
    </location>
</feature>
<organism evidence="3 4">
    <name type="scientific">Potamilus streckersoni</name>
    <dbReference type="NCBI Taxonomy" id="2493646"/>
    <lineage>
        <taxon>Eukaryota</taxon>
        <taxon>Metazoa</taxon>
        <taxon>Spiralia</taxon>
        <taxon>Lophotrochozoa</taxon>
        <taxon>Mollusca</taxon>
        <taxon>Bivalvia</taxon>
        <taxon>Autobranchia</taxon>
        <taxon>Heteroconchia</taxon>
        <taxon>Palaeoheterodonta</taxon>
        <taxon>Unionida</taxon>
        <taxon>Unionoidea</taxon>
        <taxon>Unionidae</taxon>
        <taxon>Ambleminae</taxon>
        <taxon>Lampsilini</taxon>
        <taxon>Potamilus</taxon>
    </lineage>
</organism>
<name>A0AAE0RWY6_9BIVA</name>
<evidence type="ECO:0000259" key="2">
    <source>
        <dbReference type="PROSITE" id="PS50234"/>
    </source>
</evidence>
<dbReference type="AlphaFoldDB" id="A0AAE0RWY6"/>
<dbReference type="PANTHER" id="PTHR24020:SF20">
    <property type="entry name" value="PH DOMAIN-CONTAINING PROTEIN"/>
    <property type="match status" value="1"/>
</dbReference>
<accession>A0AAE0RWY6</accession>
<dbReference type="Pfam" id="PF00092">
    <property type="entry name" value="VWA"/>
    <property type="match status" value="1"/>
</dbReference>
<protein>
    <recommendedName>
        <fullName evidence="2">VWFA domain-containing protein</fullName>
    </recommendedName>
</protein>
<dbReference type="EMBL" id="JAEAOA010001501">
    <property type="protein sequence ID" value="KAK3580825.1"/>
    <property type="molecule type" value="Genomic_DNA"/>
</dbReference>
<keyword evidence="4" id="KW-1185">Reference proteome</keyword>
<evidence type="ECO:0000313" key="3">
    <source>
        <dbReference type="EMBL" id="KAK3580825.1"/>
    </source>
</evidence>
<dbReference type="CDD" id="cd01450">
    <property type="entry name" value="vWFA_subfamily_ECM"/>
    <property type="match status" value="1"/>
</dbReference>
<dbReference type="Gene3D" id="3.40.50.410">
    <property type="entry name" value="von Willebrand factor, type A domain"/>
    <property type="match status" value="1"/>
</dbReference>
<dbReference type="PANTHER" id="PTHR24020">
    <property type="entry name" value="COLLAGEN ALPHA"/>
    <property type="match status" value="1"/>
</dbReference>
<evidence type="ECO:0000313" key="4">
    <source>
        <dbReference type="Proteomes" id="UP001195483"/>
    </source>
</evidence>
<dbReference type="InterPro" id="IPR036465">
    <property type="entry name" value="vWFA_dom_sf"/>
</dbReference>
<dbReference type="PROSITE" id="PS50234">
    <property type="entry name" value="VWFA"/>
    <property type="match status" value="1"/>
</dbReference>
<proteinExistence type="predicted"/>
<reference evidence="3" key="3">
    <citation type="submission" date="2023-05" db="EMBL/GenBank/DDBJ databases">
        <authorList>
            <person name="Smith C.H."/>
        </authorList>
    </citation>
    <scope>NUCLEOTIDE SEQUENCE</scope>
    <source>
        <strain evidence="3">CHS0354</strain>
        <tissue evidence="3">Mantle</tissue>
    </source>
</reference>
<dbReference type="Proteomes" id="UP001195483">
    <property type="component" value="Unassembled WGS sequence"/>
</dbReference>
<gene>
    <name evidence="3" type="ORF">CHS0354_025171</name>
</gene>
<dbReference type="InterPro" id="IPR050525">
    <property type="entry name" value="ECM_Assembly_Org"/>
</dbReference>
<dbReference type="SUPFAM" id="SSF53300">
    <property type="entry name" value="vWA-like"/>
    <property type="match status" value="1"/>
</dbReference>
<keyword evidence="1" id="KW-0732">Signal</keyword>
<reference evidence="3" key="1">
    <citation type="journal article" date="2021" name="Genome Biol. Evol.">
        <title>A High-Quality Reference Genome for a Parasitic Bivalve with Doubly Uniparental Inheritance (Bivalvia: Unionida).</title>
        <authorList>
            <person name="Smith C.H."/>
        </authorList>
    </citation>
    <scope>NUCLEOTIDE SEQUENCE</scope>
    <source>
        <strain evidence="3">CHS0354</strain>
    </source>
</reference>
<evidence type="ECO:0000256" key="1">
    <source>
        <dbReference type="SAM" id="SignalP"/>
    </source>
</evidence>
<feature type="domain" description="VWFA" evidence="2">
    <location>
        <begin position="28"/>
        <end position="208"/>
    </location>
</feature>
<dbReference type="InterPro" id="IPR002035">
    <property type="entry name" value="VWF_A"/>
</dbReference>
<reference evidence="3" key="2">
    <citation type="journal article" date="2021" name="Genome Biol. Evol.">
        <title>Developing a high-quality reference genome for a parasitic bivalve with doubly uniparental inheritance (Bivalvia: Unionida).</title>
        <authorList>
            <person name="Smith C.H."/>
        </authorList>
    </citation>
    <scope>NUCLEOTIDE SEQUENCE</scope>
    <source>
        <strain evidence="3">CHS0354</strain>
        <tissue evidence="3">Mantle</tissue>
    </source>
</reference>